<dbReference type="Gene3D" id="6.10.250.1300">
    <property type="match status" value="1"/>
</dbReference>
<dbReference type="AlphaFoldDB" id="A0A7I9V910"/>
<dbReference type="RefSeq" id="WP_161895677.1">
    <property type="nucleotide sequence ID" value="NZ_BJOV01000005.1"/>
</dbReference>
<evidence type="ECO:0000256" key="2">
    <source>
        <dbReference type="SAM" id="Phobius"/>
    </source>
</evidence>
<name>A0A7I9V910_9ACTN</name>
<evidence type="ECO:0000313" key="4">
    <source>
        <dbReference type="EMBL" id="GEE01886.1"/>
    </source>
</evidence>
<keyword evidence="2" id="KW-0472">Membrane</keyword>
<dbReference type="OrthoDB" id="5191711at2"/>
<dbReference type="Proteomes" id="UP000444960">
    <property type="component" value="Unassembled WGS sequence"/>
</dbReference>
<feature type="compositionally biased region" description="Low complexity" evidence="1">
    <location>
        <begin position="211"/>
        <end position="254"/>
    </location>
</feature>
<evidence type="ECO:0000259" key="3">
    <source>
        <dbReference type="Pfam" id="PF16751"/>
    </source>
</evidence>
<comment type="caution">
    <text evidence="4">The sequence shown here is derived from an EMBL/GenBank/DDBJ whole genome shotgun (WGS) entry which is preliminary data.</text>
</comment>
<dbReference type="InterPro" id="IPR031928">
    <property type="entry name" value="RsdA_SigD-bd"/>
</dbReference>
<evidence type="ECO:0000313" key="5">
    <source>
        <dbReference type="Proteomes" id="UP000444960"/>
    </source>
</evidence>
<reference evidence="5" key="1">
    <citation type="submission" date="2019-06" db="EMBL/GenBank/DDBJ databases">
        <title>Gordonia isolated from sludge of a wastewater treatment plant.</title>
        <authorList>
            <person name="Tamura T."/>
            <person name="Aoyama K."/>
            <person name="Kang Y."/>
            <person name="Saito S."/>
            <person name="Akiyama N."/>
            <person name="Yazawa K."/>
            <person name="Gonoi T."/>
            <person name="Mikami Y."/>
        </authorList>
    </citation>
    <scope>NUCLEOTIDE SEQUENCE [LARGE SCALE GENOMIC DNA]</scope>
    <source>
        <strain evidence="5">NBRC 107696</strain>
    </source>
</reference>
<gene>
    <name evidence="4" type="ORF">nbrc107696_23320</name>
</gene>
<evidence type="ECO:0000256" key="1">
    <source>
        <dbReference type="SAM" id="MobiDB-lite"/>
    </source>
</evidence>
<protein>
    <recommendedName>
        <fullName evidence="3">Anti-sigma-D factor RsdA sigma factor binding region domain-containing protein</fullName>
    </recommendedName>
</protein>
<keyword evidence="5" id="KW-1185">Reference proteome</keyword>
<proteinExistence type="predicted"/>
<keyword evidence="2" id="KW-0812">Transmembrane</keyword>
<dbReference type="Pfam" id="PF16751">
    <property type="entry name" value="RsdA_SigD_bd"/>
    <property type="match status" value="1"/>
</dbReference>
<feature type="compositionally biased region" description="Polar residues" evidence="1">
    <location>
        <begin position="255"/>
        <end position="270"/>
    </location>
</feature>
<keyword evidence="2" id="KW-1133">Transmembrane helix</keyword>
<feature type="domain" description="Anti-sigma-D factor RsdA sigma factor binding region" evidence="3">
    <location>
        <begin position="15"/>
        <end position="60"/>
    </location>
</feature>
<feature type="transmembrane region" description="Helical" evidence="2">
    <location>
        <begin position="87"/>
        <end position="107"/>
    </location>
</feature>
<feature type="region of interest" description="Disordered" evidence="1">
    <location>
        <begin position="195"/>
        <end position="270"/>
    </location>
</feature>
<dbReference type="EMBL" id="BJOV01000005">
    <property type="protein sequence ID" value="GEE01886.1"/>
    <property type="molecule type" value="Genomic_DNA"/>
</dbReference>
<accession>A0A7I9V910</accession>
<organism evidence="4 5">
    <name type="scientific">Gordonia spumicola</name>
    <dbReference type="NCBI Taxonomy" id="589161"/>
    <lineage>
        <taxon>Bacteria</taxon>
        <taxon>Bacillati</taxon>
        <taxon>Actinomycetota</taxon>
        <taxon>Actinomycetes</taxon>
        <taxon>Mycobacteriales</taxon>
        <taxon>Gordoniaceae</taxon>
        <taxon>Gordonia</taxon>
    </lineage>
</organism>
<sequence>MSSWRERDTDSGPIDVSAVSHDDGFIDDLAAGRPTAVADETEYDLAVMITAWRMDALNDPIPAEPTLEQINDAMKVREGRGSLSRRLRIVSGAAAILAVLGAGLMVMSEGAEPGDPLWAVKQVVFSEQAEQTQARVNVEDSLSAAEDAFRAGDEQKARDLISRAESELGPVGDADMIAKLRHRIDDLRVDVPDLPEVTLPTAVPTKPKPVDPTGTEDPTTEPSDPTNPDDTTTSTPSKSPSSSSKSSSKVPSSPAGMTSFPSYTFTIPIG</sequence>